<evidence type="ECO:0000313" key="8">
    <source>
        <dbReference type="EMBL" id="VDO71984.1"/>
    </source>
</evidence>
<dbReference type="Pfam" id="PF13246">
    <property type="entry name" value="Cation_ATPase"/>
    <property type="match status" value="1"/>
</dbReference>
<dbReference type="EMBL" id="UZAJ01014991">
    <property type="protein sequence ID" value="VDO71984.1"/>
    <property type="molecule type" value="Genomic_DNA"/>
</dbReference>
<keyword evidence="4" id="KW-0067">ATP-binding</keyword>
<evidence type="ECO:0000256" key="4">
    <source>
        <dbReference type="ARBA" id="ARBA00022840"/>
    </source>
</evidence>
<accession>A0A183HTQ3</accession>
<dbReference type="GO" id="GO:0036376">
    <property type="term" value="P:sodium ion export across plasma membrane"/>
    <property type="evidence" value="ECO:0007669"/>
    <property type="project" value="TreeGrafter"/>
</dbReference>
<evidence type="ECO:0000256" key="1">
    <source>
        <dbReference type="ARBA" id="ARBA00004141"/>
    </source>
</evidence>
<dbReference type="PROSITE" id="PS00154">
    <property type="entry name" value="ATPASE_E1_E2"/>
    <property type="match status" value="1"/>
</dbReference>
<dbReference type="FunFam" id="3.40.50.1000:FF:000001">
    <property type="entry name" value="Phospholipid-transporting ATPase IC"/>
    <property type="match status" value="1"/>
</dbReference>
<name>A0A183HTQ3_9BILA</name>
<keyword evidence="3" id="KW-0547">Nucleotide-binding</keyword>
<proteinExistence type="predicted"/>
<evidence type="ECO:0000256" key="6">
    <source>
        <dbReference type="ARBA" id="ARBA00022989"/>
    </source>
</evidence>
<gene>
    <name evidence="8" type="ORF">OFLC_LOCUS10868</name>
</gene>
<dbReference type="InterPro" id="IPR023299">
    <property type="entry name" value="ATPase_P-typ_cyto_dom_N"/>
</dbReference>
<keyword evidence="7" id="KW-0472">Membrane</keyword>
<dbReference type="GO" id="GO:0005886">
    <property type="term" value="C:plasma membrane"/>
    <property type="evidence" value="ECO:0007669"/>
    <property type="project" value="TreeGrafter"/>
</dbReference>
<dbReference type="Proteomes" id="UP000267606">
    <property type="component" value="Unassembled WGS sequence"/>
</dbReference>
<evidence type="ECO:0000256" key="5">
    <source>
        <dbReference type="ARBA" id="ARBA00022967"/>
    </source>
</evidence>
<dbReference type="STRING" id="387005.A0A183HTQ3"/>
<evidence type="ECO:0000256" key="2">
    <source>
        <dbReference type="ARBA" id="ARBA00022692"/>
    </source>
</evidence>
<keyword evidence="9" id="KW-1185">Reference proteome</keyword>
<dbReference type="SUPFAM" id="SSF81660">
    <property type="entry name" value="Metal cation-transporting ATPase, ATP-binding domain N"/>
    <property type="match status" value="1"/>
</dbReference>
<evidence type="ECO:0000313" key="9">
    <source>
        <dbReference type="Proteomes" id="UP000267606"/>
    </source>
</evidence>
<organism evidence="10">
    <name type="scientific">Onchocerca flexuosa</name>
    <dbReference type="NCBI Taxonomy" id="387005"/>
    <lineage>
        <taxon>Eukaryota</taxon>
        <taxon>Metazoa</taxon>
        <taxon>Ecdysozoa</taxon>
        <taxon>Nematoda</taxon>
        <taxon>Chromadorea</taxon>
        <taxon>Rhabditida</taxon>
        <taxon>Spirurina</taxon>
        <taxon>Spiruromorpha</taxon>
        <taxon>Filarioidea</taxon>
        <taxon>Onchocercidae</taxon>
        <taxon>Onchocerca</taxon>
    </lineage>
</organism>
<dbReference type="InterPro" id="IPR018303">
    <property type="entry name" value="ATPase_P-typ_P_site"/>
</dbReference>
<evidence type="ECO:0000256" key="3">
    <source>
        <dbReference type="ARBA" id="ARBA00022741"/>
    </source>
</evidence>
<dbReference type="PANTHER" id="PTHR43294:SF18">
    <property type="entry name" value="SODIUM_POTASSIUM-TRANSPORTING ATPASE SUBUNIT ALPHA"/>
    <property type="match status" value="1"/>
</dbReference>
<evidence type="ECO:0000256" key="7">
    <source>
        <dbReference type="ARBA" id="ARBA00023136"/>
    </source>
</evidence>
<dbReference type="GO" id="GO:0030007">
    <property type="term" value="P:intracellular potassium ion homeostasis"/>
    <property type="evidence" value="ECO:0007669"/>
    <property type="project" value="TreeGrafter"/>
</dbReference>
<dbReference type="WBParaSite" id="OFLC_0001086501-mRNA-1">
    <property type="protein sequence ID" value="OFLC_0001086501-mRNA-1"/>
    <property type="gene ID" value="OFLC_0001086501"/>
</dbReference>
<dbReference type="PANTHER" id="PTHR43294">
    <property type="entry name" value="SODIUM/POTASSIUM-TRANSPORTING ATPASE SUBUNIT ALPHA"/>
    <property type="match status" value="1"/>
</dbReference>
<dbReference type="GO" id="GO:0005524">
    <property type="term" value="F:ATP binding"/>
    <property type="evidence" value="ECO:0007669"/>
    <property type="project" value="UniProtKB-KW"/>
</dbReference>
<protein>
    <submittedName>
        <fullName evidence="8 10">Uncharacterized protein</fullName>
    </submittedName>
</protein>
<dbReference type="InterPro" id="IPR050510">
    <property type="entry name" value="Cation_transp_ATPase_P-type"/>
</dbReference>
<keyword evidence="2" id="KW-0812">Transmembrane</keyword>
<dbReference type="GO" id="GO:1902600">
    <property type="term" value="P:proton transmembrane transport"/>
    <property type="evidence" value="ECO:0007669"/>
    <property type="project" value="TreeGrafter"/>
</dbReference>
<keyword evidence="5" id="KW-1278">Translocase</keyword>
<evidence type="ECO:0000313" key="10">
    <source>
        <dbReference type="WBParaSite" id="OFLC_0001086501-mRNA-1"/>
    </source>
</evidence>
<dbReference type="Gene3D" id="3.40.1110.10">
    <property type="entry name" value="Calcium-transporting ATPase, cytoplasmic domain N"/>
    <property type="match status" value="1"/>
</dbReference>
<dbReference type="GO" id="GO:0006883">
    <property type="term" value="P:intracellular sodium ion homeostasis"/>
    <property type="evidence" value="ECO:0007669"/>
    <property type="project" value="TreeGrafter"/>
</dbReference>
<reference evidence="8 9" key="2">
    <citation type="submission" date="2018-11" db="EMBL/GenBank/DDBJ databases">
        <authorList>
            <consortium name="Pathogen Informatics"/>
        </authorList>
    </citation>
    <scope>NUCLEOTIDE SEQUENCE [LARGE SCALE GENOMIC DNA]</scope>
</reference>
<dbReference type="GO" id="GO:1990573">
    <property type="term" value="P:potassium ion import across plasma membrane"/>
    <property type="evidence" value="ECO:0007669"/>
    <property type="project" value="TreeGrafter"/>
</dbReference>
<sequence>MKRKNCLVKKLEGVETLGSTSTICSDKTGTLTQNRMTVTHTWLNGDISDVNFSEVIPNHNNPKELNLKHFDETFGAFFRCAALCSNAVFKEEDRDVKLSKREATGDATEVAILKYCEYTCGDVTAYRKLYPKICEIPFNSTNKFQVTYILKSSKFYKIYKFRKN</sequence>
<reference evidence="10" key="1">
    <citation type="submission" date="2016-06" db="UniProtKB">
        <authorList>
            <consortium name="WormBaseParasite"/>
        </authorList>
    </citation>
    <scope>IDENTIFICATION</scope>
</reference>
<comment type="subcellular location">
    <subcellularLocation>
        <location evidence="1">Membrane</location>
        <topology evidence="1">Multi-pass membrane protein</topology>
    </subcellularLocation>
</comment>
<dbReference type="AlphaFoldDB" id="A0A183HTQ3"/>
<dbReference type="GO" id="GO:0005391">
    <property type="term" value="F:P-type sodium:potassium-exchanging transporter activity"/>
    <property type="evidence" value="ECO:0007669"/>
    <property type="project" value="TreeGrafter"/>
</dbReference>
<keyword evidence="6" id="KW-1133">Transmembrane helix</keyword>